<proteinExistence type="predicted"/>
<evidence type="ECO:0000259" key="3">
    <source>
        <dbReference type="Pfam" id="PF02563"/>
    </source>
</evidence>
<evidence type="ECO:0000259" key="4">
    <source>
        <dbReference type="Pfam" id="PF10531"/>
    </source>
</evidence>
<sequence>MPQSMYYQGIQSQGIPSPEGVTQGMYPQGIYPQGMQSQQGAAYPPGAVPQGMPLPGLPSDVLQTQGIINQMLNQGNQVQGKPAPTTSQQPAAFQVPLYPGMPSPDVPVSPDYVIGPGDEIRVAVWGGVEGTWSTLVDRDGNINLPKLGLLGVTNLTFQQLKDMLRKEFSKYYTDFDMNISMGSLKTYKVYVVGNARMPGAYNISSLSTIINALLVSGGPSKAGSMRDIQVKRNGKLVANLDLYDFLIRGDRAKDERLMPEDVVFVPPIGPMVGVAGNVARPAIYELKGRTRLSEAIKMAGGVTASAYLQRVQVERVFQQKSKVFLDLDLQNIKGKDDILLQNGDIVKIFPITSLVSNKVTLQGNVRRPGEYEWKQGMRVSDILTSSEVLLPGTFMDYAIVERLVPPDLHQEYRTFSLDKLFSGSDLEADIALEPFDVVTVFNTKEMVQFRKVKVTGAVNKPGEFEYKENMKVSDLVKLAGGLTAFAFTPSAELTRIVPTDSGPKTEQLYVNLTDALNGDESQDFTLRENDYLLVRAVPEWQLYSKVFIYGEVKFPGEYAFKKGEKLSSLIERAGGYTTNAYLRGAMFNRVSAKYMQQNQINEMINRLERELFAMGNTDVASTLSSTEAKAIGYQTDQKRQLIEGLRRIEAKGRMVVILDEVNKMKGTPYDITLEENDTLFIPVNPLAVQVVGAVYSQSNFVYEPKKDYSFYIKRAGGFSKTADKGGVYILKVDGSAIRPSKGGLAWDADSHKWVSGYSDAVESGDTIVVPDKIVNLPWLPVVKDFTQILYQIAVGARVFFQ</sequence>
<evidence type="ECO:0000313" key="6">
    <source>
        <dbReference type="Proteomes" id="UP001144372"/>
    </source>
</evidence>
<protein>
    <submittedName>
        <fullName evidence="5">Sugar ABC transporter substrate-binding protein</fullName>
    </submittedName>
</protein>
<reference evidence="5" key="1">
    <citation type="submission" date="2022-12" db="EMBL/GenBank/DDBJ databases">
        <title>Reference genome sequencing for broad-spectrum identification of bacterial and archaeal isolates by mass spectrometry.</title>
        <authorList>
            <person name="Sekiguchi Y."/>
            <person name="Tourlousse D.M."/>
        </authorList>
    </citation>
    <scope>NUCLEOTIDE SEQUENCE</scope>
    <source>
        <strain evidence="5">ASRB1</strain>
    </source>
</reference>
<gene>
    <name evidence="5" type="ORF">DAMNIGENAA_04360</name>
</gene>
<dbReference type="Proteomes" id="UP001144372">
    <property type="component" value="Unassembled WGS sequence"/>
</dbReference>
<dbReference type="Pfam" id="PF10531">
    <property type="entry name" value="SLBB"/>
    <property type="match status" value="5"/>
</dbReference>
<dbReference type="PANTHER" id="PTHR33619">
    <property type="entry name" value="POLYSACCHARIDE EXPORT PROTEIN GFCE-RELATED"/>
    <property type="match status" value="1"/>
</dbReference>
<feature type="domain" description="Soluble ligand binding" evidence="4">
    <location>
        <begin position="451"/>
        <end position="503"/>
    </location>
</feature>
<feature type="domain" description="Soluble ligand binding" evidence="4">
    <location>
        <begin position="358"/>
        <end position="383"/>
    </location>
</feature>
<keyword evidence="6" id="KW-1185">Reference proteome</keyword>
<feature type="domain" description="Soluble ligand binding" evidence="4">
    <location>
        <begin position="188"/>
        <end position="235"/>
    </location>
</feature>
<dbReference type="Gene3D" id="3.10.560.10">
    <property type="entry name" value="Outer membrane lipoprotein wza domain like"/>
    <property type="match status" value="6"/>
</dbReference>
<dbReference type="RefSeq" id="WP_281792019.1">
    <property type="nucleotide sequence ID" value="NZ_BSDR01000001.1"/>
</dbReference>
<dbReference type="InterPro" id="IPR049712">
    <property type="entry name" value="Poly_export"/>
</dbReference>
<feature type="domain" description="Soluble ligand binding" evidence="4">
    <location>
        <begin position="545"/>
        <end position="583"/>
    </location>
</feature>
<dbReference type="InterPro" id="IPR019554">
    <property type="entry name" value="Soluble_ligand-bd"/>
</dbReference>
<evidence type="ECO:0000256" key="2">
    <source>
        <dbReference type="SAM" id="MobiDB-lite"/>
    </source>
</evidence>
<organism evidence="5 6">
    <name type="scientific">Desulforhabdus amnigena</name>
    <dbReference type="NCBI Taxonomy" id="40218"/>
    <lineage>
        <taxon>Bacteria</taxon>
        <taxon>Pseudomonadati</taxon>
        <taxon>Thermodesulfobacteriota</taxon>
        <taxon>Syntrophobacteria</taxon>
        <taxon>Syntrophobacterales</taxon>
        <taxon>Syntrophobacteraceae</taxon>
        <taxon>Desulforhabdus</taxon>
    </lineage>
</organism>
<dbReference type="PANTHER" id="PTHR33619:SF3">
    <property type="entry name" value="POLYSACCHARIDE EXPORT PROTEIN GFCE-RELATED"/>
    <property type="match status" value="1"/>
</dbReference>
<dbReference type="Pfam" id="PF02563">
    <property type="entry name" value="Poly_export"/>
    <property type="match status" value="1"/>
</dbReference>
<dbReference type="AlphaFoldDB" id="A0A9W6FRH1"/>
<comment type="caution">
    <text evidence="5">The sequence shown here is derived from an EMBL/GenBank/DDBJ whole genome shotgun (WGS) entry which is preliminary data.</text>
</comment>
<accession>A0A9W6FRH1</accession>
<dbReference type="Gene3D" id="3.30.1950.10">
    <property type="entry name" value="wza like domain"/>
    <property type="match status" value="1"/>
</dbReference>
<feature type="domain" description="Soluble ligand binding" evidence="4">
    <location>
        <begin position="271"/>
        <end position="318"/>
    </location>
</feature>
<evidence type="ECO:0000313" key="5">
    <source>
        <dbReference type="EMBL" id="GLI33003.1"/>
    </source>
</evidence>
<dbReference type="GO" id="GO:0015159">
    <property type="term" value="F:polysaccharide transmembrane transporter activity"/>
    <property type="evidence" value="ECO:0007669"/>
    <property type="project" value="InterPro"/>
</dbReference>
<name>A0A9W6FRH1_9BACT</name>
<dbReference type="InterPro" id="IPR003715">
    <property type="entry name" value="Poly_export_N"/>
</dbReference>
<feature type="compositionally biased region" description="Polar residues" evidence="2">
    <location>
        <begin position="1"/>
        <end position="15"/>
    </location>
</feature>
<keyword evidence="1" id="KW-0732">Signal</keyword>
<feature type="domain" description="Polysaccharide export protein N-terminal" evidence="3">
    <location>
        <begin position="107"/>
        <end position="181"/>
    </location>
</feature>
<feature type="region of interest" description="Disordered" evidence="2">
    <location>
        <begin position="1"/>
        <end position="54"/>
    </location>
</feature>
<evidence type="ECO:0000256" key="1">
    <source>
        <dbReference type="ARBA" id="ARBA00022729"/>
    </source>
</evidence>
<dbReference type="EMBL" id="BSDR01000001">
    <property type="protein sequence ID" value="GLI33003.1"/>
    <property type="molecule type" value="Genomic_DNA"/>
</dbReference>